<organism evidence="1 2">
    <name type="scientific">Panaeolus cyanescens</name>
    <dbReference type="NCBI Taxonomy" id="181874"/>
    <lineage>
        <taxon>Eukaryota</taxon>
        <taxon>Fungi</taxon>
        <taxon>Dikarya</taxon>
        <taxon>Basidiomycota</taxon>
        <taxon>Agaricomycotina</taxon>
        <taxon>Agaricomycetes</taxon>
        <taxon>Agaricomycetidae</taxon>
        <taxon>Agaricales</taxon>
        <taxon>Agaricineae</taxon>
        <taxon>Galeropsidaceae</taxon>
        <taxon>Panaeolus</taxon>
    </lineage>
</organism>
<name>A0A409YL01_9AGAR</name>
<gene>
    <name evidence="1" type="ORF">CVT24_007427</name>
</gene>
<evidence type="ECO:0000313" key="1">
    <source>
        <dbReference type="EMBL" id="PPR03705.1"/>
    </source>
</evidence>
<keyword evidence="2" id="KW-1185">Reference proteome</keyword>
<reference evidence="1 2" key="1">
    <citation type="journal article" date="2018" name="Evol. Lett.">
        <title>Horizontal gene cluster transfer increased hallucinogenic mushroom diversity.</title>
        <authorList>
            <person name="Reynolds H.T."/>
            <person name="Vijayakumar V."/>
            <person name="Gluck-Thaler E."/>
            <person name="Korotkin H.B."/>
            <person name="Matheny P.B."/>
            <person name="Slot J.C."/>
        </authorList>
    </citation>
    <scope>NUCLEOTIDE SEQUENCE [LARGE SCALE GENOMIC DNA]</scope>
    <source>
        <strain evidence="1 2">2629</strain>
    </source>
</reference>
<dbReference type="InParanoid" id="A0A409YL01"/>
<evidence type="ECO:0008006" key="3">
    <source>
        <dbReference type="Google" id="ProtNLM"/>
    </source>
</evidence>
<evidence type="ECO:0000313" key="2">
    <source>
        <dbReference type="Proteomes" id="UP000284842"/>
    </source>
</evidence>
<sequence length="506" mass="57325">MDITTDPSTSITSALPIEVLGHVADILADDLGKKNARALQSLAITCKSFLPFCRARMFRRIDRISFFGDGIRNSGGGRLLRLVKVLEDNPELLMYVQELRICYDTRERGQKGMAVVEDYQRCQAMLLRFSSLEQLTCLHDSDVYGSGLALMSSLRHELAEHYLAQHTLKYFCGQDMSSLNFNTLFNGPRVEVVHLVRSSIPVLHQLPAANITELHIRKVQQFPLSILSAAPKLMVLSLDQVPNVSGDRSDLFSRPPSMTLRALHLDLTAQDGLSTILDYYKYHARKVEMNPFNQLKRLVLYLKRGTDARNVQPLFEDAKELLSLQVIVQGMSERLLFIKILTNSTILDAIVQLHSLKLNKHIFTPSHKLTRLALIFTPIRSQTAYTSILSHLRALFTSIAESNILEQLRISIDSRRLPILGDHRQAAFLTSPWEQIDTVLSSRVYFAHLRRVSISLRLEVTQQEWEALYKGFGGMGLHALQPLSGVMTGLHERLGPDLKETFLLHY</sequence>
<proteinExistence type="predicted"/>
<dbReference type="Proteomes" id="UP000284842">
    <property type="component" value="Unassembled WGS sequence"/>
</dbReference>
<comment type="caution">
    <text evidence="1">The sequence shown here is derived from an EMBL/GenBank/DDBJ whole genome shotgun (WGS) entry which is preliminary data.</text>
</comment>
<protein>
    <recommendedName>
        <fullName evidence="3">F-box domain-containing protein</fullName>
    </recommendedName>
</protein>
<accession>A0A409YL01</accession>
<dbReference type="EMBL" id="NHTK01001033">
    <property type="protein sequence ID" value="PPR03705.1"/>
    <property type="molecule type" value="Genomic_DNA"/>
</dbReference>
<dbReference type="AlphaFoldDB" id="A0A409YL01"/>